<dbReference type="AlphaFoldDB" id="A0AAV1T880"/>
<comment type="similarity">
    <text evidence="1">Belongs to the TCP10 family.</text>
</comment>
<organism evidence="5 6">
    <name type="scientific">Peronospora matthiolae</name>
    <dbReference type="NCBI Taxonomy" id="2874970"/>
    <lineage>
        <taxon>Eukaryota</taxon>
        <taxon>Sar</taxon>
        <taxon>Stramenopiles</taxon>
        <taxon>Oomycota</taxon>
        <taxon>Peronosporomycetes</taxon>
        <taxon>Peronosporales</taxon>
        <taxon>Peronosporaceae</taxon>
        <taxon>Peronospora</taxon>
    </lineage>
</organism>
<dbReference type="EMBL" id="CAKLBY020000035">
    <property type="protein sequence ID" value="CAK7908273.1"/>
    <property type="molecule type" value="Genomic_DNA"/>
</dbReference>
<reference evidence="5" key="1">
    <citation type="submission" date="2024-01" db="EMBL/GenBank/DDBJ databases">
        <authorList>
            <person name="Webb A."/>
        </authorList>
    </citation>
    <scope>NUCLEOTIDE SEQUENCE</scope>
    <source>
        <strain evidence="5">Pm1</strain>
    </source>
</reference>
<accession>A0AAV1T880</accession>
<dbReference type="InterPro" id="IPR047002">
    <property type="entry name" value="Tcp10_C_sf"/>
</dbReference>
<protein>
    <recommendedName>
        <fullName evidence="3">Centromere protein J C-terminal domain-containing protein</fullName>
    </recommendedName>
</protein>
<feature type="domain" description="Centromere protein J C-terminal" evidence="3">
    <location>
        <begin position="912"/>
        <end position="944"/>
    </location>
</feature>
<comment type="caution">
    <text evidence="5">The sequence shown here is derived from an EMBL/GenBank/DDBJ whole genome shotgun (WGS) entry which is preliminary data.</text>
</comment>
<sequence length="986" mass="111135">MDASYPSNPTHRTPQSDASYPSNRTFRTPQSDVRTPAIERMVPQQSDTRNSSPSSCAVSRQELRTAHEANDYQLRFKLTANASFVSNANGQSNAFFSAPYRVEKTSPIADVANNGKLKVHKTHSLESSIETAREERAGSQQSKRRQRFFSSWTSTGTWFPSAMLEEHNRPGNCEEVQQLPWKLPESDETEAWQRTVDPLRPRDTDVINMTSVRHAWKAKEQQVAQEIAEFEAIEHELMAETALNWREKQQQQQQLKQLDLAPSDQEQVLDDSTSDVTDWELSDLSLVSDFDGEDRPRWQRTRHELFDDSIDNMVDPARMFANKSSNSVDDMIVQCNELTDRSREQSETEICCGDLPSELSATSLDGSVPWHDGLSSQPQRSVEHERCPDVVAANVHASSNDQEWFASDGGRDRHQSAKYRVLSATPGCRRNCIQETMNFQLGGGAPVSSLAQTVLADFQHVNNSDRDRASYEGDTSPIVSSSTSTRADWVAPSARPISFLQERSKSTIEHKRAQLQDQAVHVIDQKVQNLAVSRDEYARYGQQQRTLTEKEWEQERTKIKEEKLRRRQCKLRTKIAVSRPNLNECGEVEMLKAQIVQMQVDGKARVGKWKAACDKLRQRVYELEEKNCDLSKEIEVMKKGRYKQWVDYDQLLKETRDGSGLTTKSSATSTFPSVLSKENGSHTMSGFVCIKDVDAQGWSPSDDTIPEIDEKMDCTASSDCNQHNTVNRNEWERDGLEVEGVHRSCVPGVSSGRTTCPSGKEDCTSDLGHVRANNPVLSERISFAVRNGEGRYDIGYTDLQCNGRERASVTSVSTSSSEHKVVANEVELQGGKRELLYTDGSRKIVFPNGSEKDVDASGRVVIKFANGDHQELFPDTGVSVYHYYEARTKLTKYPDNRRVYEFANQQTETTLPDGTIEIQFADGIKKTIHVSGDEFSVFPDGTTMMEQLDGLREVTLGNDKTIRFLPDGQITVRSDVVRQDRLLGST</sequence>
<dbReference type="PANTHER" id="PTHR10331">
    <property type="entry name" value="T COMPLEX PROTEIN 10"/>
    <property type="match status" value="1"/>
</dbReference>
<dbReference type="PANTHER" id="PTHR10331:SF6">
    <property type="entry name" value="SPINDLE ASSEMBLY ABNORMAL 4"/>
    <property type="match status" value="1"/>
</dbReference>
<gene>
    <name evidence="4" type="ORF">PM001_LOCUS3693</name>
    <name evidence="5" type="ORF">PM001_LOCUS3831</name>
</gene>
<dbReference type="EMBL" id="CAKLBY020000035">
    <property type="protein sequence ID" value="CAK7908945.1"/>
    <property type="molecule type" value="Genomic_DNA"/>
</dbReference>
<dbReference type="Proteomes" id="UP001162060">
    <property type="component" value="Unassembled WGS sequence"/>
</dbReference>
<proteinExistence type="inferred from homology"/>
<evidence type="ECO:0000313" key="6">
    <source>
        <dbReference type="Proteomes" id="UP001162060"/>
    </source>
</evidence>
<dbReference type="InterPro" id="IPR009852">
    <property type="entry name" value="CENPJ_C_dom"/>
</dbReference>
<evidence type="ECO:0000313" key="5">
    <source>
        <dbReference type="EMBL" id="CAK7908945.1"/>
    </source>
</evidence>
<dbReference type="Pfam" id="PF07202">
    <property type="entry name" value="Tcp10_C"/>
    <property type="match status" value="1"/>
</dbReference>
<evidence type="ECO:0000256" key="2">
    <source>
        <dbReference type="SAM" id="MobiDB-lite"/>
    </source>
</evidence>
<evidence type="ECO:0000313" key="4">
    <source>
        <dbReference type="EMBL" id="CAK7908273.1"/>
    </source>
</evidence>
<dbReference type="Gene3D" id="2.60.450.20">
    <property type="match status" value="1"/>
</dbReference>
<feature type="compositionally biased region" description="Polar residues" evidence="2">
    <location>
        <begin position="43"/>
        <end position="58"/>
    </location>
</feature>
<feature type="compositionally biased region" description="Polar residues" evidence="2">
    <location>
        <begin position="1"/>
        <end position="33"/>
    </location>
</feature>
<feature type="region of interest" description="Disordered" evidence="2">
    <location>
        <begin position="1"/>
        <end position="61"/>
    </location>
</feature>
<feature type="region of interest" description="Disordered" evidence="2">
    <location>
        <begin position="122"/>
        <end position="146"/>
    </location>
</feature>
<feature type="region of interest" description="Disordered" evidence="2">
    <location>
        <begin position="254"/>
        <end position="274"/>
    </location>
</feature>
<evidence type="ECO:0000259" key="3">
    <source>
        <dbReference type="Pfam" id="PF07202"/>
    </source>
</evidence>
<dbReference type="InterPro" id="IPR026581">
    <property type="entry name" value="TCP10L/CENPJ"/>
</dbReference>
<evidence type="ECO:0000256" key="1">
    <source>
        <dbReference type="ARBA" id="ARBA00005627"/>
    </source>
</evidence>
<name>A0AAV1T880_9STRA</name>